<evidence type="ECO:0000256" key="1">
    <source>
        <dbReference type="SAM" id="MobiDB-lite"/>
    </source>
</evidence>
<dbReference type="OMA" id="KIMLCLT"/>
<accession>E2AQ03</accession>
<name>E2AQ03_CAMFO</name>
<dbReference type="OrthoDB" id="6337960at2759"/>
<feature type="region of interest" description="Disordered" evidence="1">
    <location>
        <begin position="179"/>
        <end position="199"/>
    </location>
</feature>
<dbReference type="PANTHER" id="PTHR34756">
    <property type="entry name" value="CELL DIVISION CYCLE-ASSOCIATED PROTEIN 3"/>
    <property type="match status" value="1"/>
</dbReference>
<sequence>MGNYMTKLFRTNEGQKESDELQTVKQQVAADDNMCTPTLKKVLCDPRSVSTGILRTPIEQLATQDDSMCTPTLPDKRILCDPRSISAGIARTPIETIIQDNSMCTSTLPEKRVLCDPRSISVGVSRTPIEVNYTPIPMTKRAPSAIPEYLQKKKYLETNMDIVMPPLTPKKCFIKLTDGDQGSESDGTQDYLTPNINAEKDPKHVTPIDNDRYEILGLDPRSPAADFDRTPLLKPKSLALIKVRSQETLHRRGSYESDIYKPTKSHQEINTSLNIPKIQLLSNVISGTSKTLDMEEQDESHIFCTPQQSDSDSSVFENEEEVTVIKNLKCKNEEEKSSISLVEQITATDKNKDDTNIKNDCEDIEHDMETIHIKDDESEVWHDSVSSEEDIAGKKEKENIIQKLPQKKAREDIIIMFDECATISTLPKPIKIEGDCQKKGDIARRKKNAKIGDTVTSNEKKTLNLENKMNRTPFGNRSNNDQVQRINSPQYLLRNKTASTKIQQENTPPCKMYNAKTKNHHWDPNTTVFI</sequence>
<keyword evidence="3" id="KW-1185">Reference proteome</keyword>
<proteinExistence type="predicted"/>
<dbReference type="AlphaFoldDB" id="E2AQ03"/>
<protein>
    <submittedName>
        <fullName evidence="2">Uncharacterized protein</fullName>
    </submittedName>
</protein>
<dbReference type="KEGG" id="cfo:105254791"/>
<reference evidence="2 3" key="1">
    <citation type="journal article" date="2010" name="Science">
        <title>Genomic comparison of the ants Camponotus floridanus and Harpegnathos saltator.</title>
        <authorList>
            <person name="Bonasio R."/>
            <person name="Zhang G."/>
            <person name="Ye C."/>
            <person name="Mutti N.S."/>
            <person name="Fang X."/>
            <person name="Qin N."/>
            <person name="Donahue G."/>
            <person name="Yang P."/>
            <person name="Li Q."/>
            <person name="Li C."/>
            <person name="Zhang P."/>
            <person name="Huang Z."/>
            <person name="Berger S.L."/>
            <person name="Reinberg D."/>
            <person name="Wang J."/>
            <person name="Liebig J."/>
        </authorList>
    </citation>
    <scope>NUCLEOTIDE SEQUENCE [LARGE SCALE GENOMIC DNA]</scope>
    <source>
        <strain evidence="3">C129</strain>
    </source>
</reference>
<dbReference type="PANTHER" id="PTHR34756:SF1">
    <property type="entry name" value="CELL DIVISION CYCLE-ASSOCIATED PROTEIN 3"/>
    <property type="match status" value="1"/>
</dbReference>
<evidence type="ECO:0000313" key="3">
    <source>
        <dbReference type="Proteomes" id="UP000000311"/>
    </source>
</evidence>
<dbReference type="InParanoid" id="E2AQ03"/>
<feature type="compositionally biased region" description="Polar residues" evidence="1">
    <location>
        <begin position="180"/>
        <end position="196"/>
    </location>
</feature>
<dbReference type="EMBL" id="GL441645">
    <property type="protein sequence ID" value="EFN64490.1"/>
    <property type="molecule type" value="Genomic_DNA"/>
</dbReference>
<gene>
    <name evidence="2" type="ORF">EAG_01828</name>
</gene>
<evidence type="ECO:0000313" key="2">
    <source>
        <dbReference type="EMBL" id="EFN64490.1"/>
    </source>
</evidence>
<dbReference type="InterPro" id="IPR038832">
    <property type="entry name" value="CDCA3"/>
</dbReference>
<dbReference type="Proteomes" id="UP000000311">
    <property type="component" value="Unassembled WGS sequence"/>
</dbReference>
<organism evidence="3">
    <name type="scientific">Camponotus floridanus</name>
    <name type="common">Florida carpenter ant</name>
    <dbReference type="NCBI Taxonomy" id="104421"/>
    <lineage>
        <taxon>Eukaryota</taxon>
        <taxon>Metazoa</taxon>
        <taxon>Ecdysozoa</taxon>
        <taxon>Arthropoda</taxon>
        <taxon>Hexapoda</taxon>
        <taxon>Insecta</taxon>
        <taxon>Pterygota</taxon>
        <taxon>Neoptera</taxon>
        <taxon>Endopterygota</taxon>
        <taxon>Hymenoptera</taxon>
        <taxon>Apocrita</taxon>
        <taxon>Aculeata</taxon>
        <taxon>Formicoidea</taxon>
        <taxon>Formicidae</taxon>
        <taxon>Formicinae</taxon>
        <taxon>Camponotus</taxon>
    </lineage>
</organism>